<dbReference type="PANTHER" id="PTHR48055:SF6">
    <property type="entry name" value="LEUCINE-RICH REPEAT RECEPTOR PROTEIN KINASE MSP1"/>
    <property type="match status" value="1"/>
</dbReference>
<accession>A0AAV5C8K8</accession>
<reference evidence="2" key="1">
    <citation type="journal article" date="2018" name="DNA Res.">
        <title>Multiple hybrid de novo genome assembly of finger millet, an orphan allotetraploid crop.</title>
        <authorList>
            <person name="Hatakeyama M."/>
            <person name="Aluri S."/>
            <person name="Balachadran M.T."/>
            <person name="Sivarajan S.R."/>
            <person name="Patrignani A."/>
            <person name="Gruter S."/>
            <person name="Poveda L."/>
            <person name="Shimizu-Inatsugi R."/>
            <person name="Baeten J."/>
            <person name="Francoijs K.J."/>
            <person name="Nataraja K.N."/>
            <person name="Reddy Y.A.N."/>
            <person name="Phadnis S."/>
            <person name="Ravikumar R.L."/>
            <person name="Schlapbach R."/>
            <person name="Sreeman S.M."/>
            <person name="Shimizu K.K."/>
        </authorList>
    </citation>
    <scope>NUCLEOTIDE SEQUENCE</scope>
</reference>
<evidence type="ECO:0000313" key="3">
    <source>
        <dbReference type="Proteomes" id="UP001054889"/>
    </source>
</evidence>
<reference evidence="2" key="2">
    <citation type="submission" date="2021-12" db="EMBL/GenBank/DDBJ databases">
        <title>Resequencing data analysis of finger millet.</title>
        <authorList>
            <person name="Hatakeyama M."/>
            <person name="Aluri S."/>
            <person name="Balachadran M.T."/>
            <person name="Sivarajan S.R."/>
            <person name="Poveda L."/>
            <person name="Shimizu-Inatsugi R."/>
            <person name="Schlapbach R."/>
            <person name="Sreeman S.M."/>
            <person name="Shimizu K.K."/>
        </authorList>
    </citation>
    <scope>NUCLEOTIDE SEQUENCE</scope>
</reference>
<organism evidence="2 3">
    <name type="scientific">Eleusine coracana subsp. coracana</name>
    <dbReference type="NCBI Taxonomy" id="191504"/>
    <lineage>
        <taxon>Eukaryota</taxon>
        <taxon>Viridiplantae</taxon>
        <taxon>Streptophyta</taxon>
        <taxon>Embryophyta</taxon>
        <taxon>Tracheophyta</taxon>
        <taxon>Spermatophyta</taxon>
        <taxon>Magnoliopsida</taxon>
        <taxon>Liliopsida</taxon>
        <taxon>Poales</taxon>
        <taxon>Poaceae</taxon>
        <taxon>PACMAD clade</taxon>
        <taxon>Chloridoideae</taxon>
        <taxon>Cynodonteae</taxon>
        <taxon>Eleusininae</taxon>
        <taxon>Eleusine</taxon>
    </lineage>
</organism>
<keyword evidence="1" id="KW-0472">Membrane</keyword>
<sequence length="290" mass="32268">MYGVMFANFSGNHIGMESLANCAAAGSCTGNGIVHMVVHSSRRVLRAVVICVILAVIIVLILLVVYLRWKLLRRKPLALVPISKSEASVELTSSDELLGRKSRRPLSINVATFEHALLRFLIYEYMENGSLEMWLKNQAHAVEALGWPDRLKICLGSAYIAGTFGYIPPEYGHTMKSSTKGDVYSFGVIMLELLIGRPPTGQEEVEGGGNLVGWVWWMIGQGKENELFDPCLLVSNLWREQIDGVLFPLLGTARLTSQWKRPTLMEVVEGLTMAQTMECRPLVVKVSRDM</sequence>
<dbReference type="Gene3D" id="1.10.510.10">
    <property type="entry name" value="Transferase(Phosphotransferase) domain 1"/>
    <property type="match status" value="2"/>
</dbReference>
<evidence type="ECO:0000313" key="2">
    <source>
        <dbReference type="EMBL" id="GJM94397.1"/>
    </source>
</evidence>
<evidence type="ECO:0008006" key="4">
    <source>
        <dbReference type="Google" id="ProtNLM"/>
    </source>
</evidence>
<dbReference type="EMBL" id="BQKI01000005">
    <property type="protein sequence ID" value="GJM94397.1"/>
    <property type="molecule type" value="Genomic_DNA"/>
</dbReference>
<keyword evidence="3" id="KW-1185">Reference proteome</keyword>
<proteinExistence type="predicted"/>
<keyword evidence="1" id="KW-0812">Transmembrane</keyword>
<dbReference type="Proteomes" id="UP001054889">
    <property type="component" value="Unassembled WGS sequence"/>
</dbReference>
<keyword evidence="1" id="KW-1133">Transmembrane helix</keyword>
<dbReference type="PANTHER" id="PTHR48055">
    <property type="entry name" value="LEUCINE-RICH REPEAT RECEPTOR PROTEIN KINASE EMS1"/>
    <property type="match status" value="1"/>
</dbReference>
<feature type="transmembrane region" description="Helical" evidence="1">
    <location>
        <begin position="44"/>
        <end position="67"/>
    </location>
</feature>
<name>A0AAV5C8K8_ELECO</name>
<dbReference type="SUPFAM" id="SSF56112">
    <property type="entry name" value="Protein kinase-like (PK-like)"/>
    <property type="match status" value="1"/>
</dbReference>
<dbReference type="InterPro" id="IPR051564">
    <property type="entry name" value="LRR_receptor-like_kinase"/>
</dbReference>
<protein>
    <recommendedName>
        <fullName evidence="4">Protein kinase domain-containing protein</fullName>
    </recommendedName>
</protein>
<evidence type="ECO:0000256" key="1">
    <source>
        <dbReference type="SAM" id="Phobius"/>
    </source>
</evidence>
<gene>
    <name evidence="2" type="primary">ga11037</name>
    <name evidence="2" type="ORF">PR202_ga11037</name>
</gene>
<dbReference type="GO" id="GO:0016020">
    <property type="term" value="C:membrane"/>
    <property type="evidence" value="ECO:0007669"/>
    <property type="project" value="TreeGrafter"/>
</dbReference>
<dbReference type="InterPro" id="IPR011009">
    <property type="entry name" value="Kinase-like_dom_sf"/>
</dbReference>
<comment type="caution">
    <text evidence="2">The sequence shown here is derived from an EMBL/GenBank/DDBJ whole genome shotgun (WGS) entry which is preliminary data.</text>
</comment>
<dbReference type="AlphaFoldDB" id="A0AAV5C8K8"/>